<dbReference type="InterPro" id="IPR018060">
    <property type="entry name" value="HTH_AraC"/>
</dbReference>
<keyword evidence="6" id="KW-1185">Reference proteome</keyword>
<dbReference type="PROSITE" id="PS01124">
    <property type="entry name" value="HTH_ARAC_FAMILY_2"/>
    <property type="match status" value="1"/>
</dbReference>
<dbReference type="Proteomes" id="UP000073601">
    <property type="component" value="Unassembled WGS sequence"/>
</dbReference>
<dbReference type="InterPro" id="IPR050204">
    <property type="entry name" value="AraC_XylS_family_regulators"/>
</dbReference>
<dbReference type="RefSeq" id="WP_062707271.1">
    <property type="nucleotide sequence ID" value="NZ_CAWRCI010000010.1"/>
</dbReference>
<dbReference type="PROSITE" id="PS00041">
    <property type="entry name" value="HTH_ARAC_FAMILY_1"/>
    <property type="match status" value="1"/>
</dbReference>
<keyword evidence="1" id="KW-0805">Transcription regulation</keyword>
<evidence type="ECO:0000313" key="5">
    <source>
        <dbReference type="EMBL" id="CZF80545.1"/>
    </source>
</evidence>
<dbReference type="Pfam" id="PF12833">
    <property type="entry name" value="HTH_18"/>
    <property type="match status" value="1"/>
</dbReference>
<dbReference type="Gene3D" id="1.10.10.60">
    <property type="entry name" value="Homeodomain-like"/>
    <property type="match status" value="2"/>
</dbReference>
<dbReference type="AlphaFoldDB" id="A0A128F1X0"/>
<proteinExistence type="predicted"/>
<keyword evidence="2" id="KW-0238">DNA-binding</keyword>
<keyword evidence="3" id="KW-0804">Transcription</keyword>
<gene>
    <name evidence="5" type="primary">marA</name>
    <name evidence="5" type="ORF">GMA8713_01476</name>
</gene>
<evidence type="ECO:0000259" key="4">
    <source>
        <dbReference type="PROSITE" id="PS01124"/>
    </source>
</evidence>
<sequence>MDKDSSDYLKRQRVYNVLKDNTARLHNEIWQDNGLGAAVWSNSHGSASYEKPGHHTLSFYLSGGQNTKRCLSGGDMFGGEDKLCLMPTDHRSQWSFADPFSFFHFYFEQKHLQNFAEQVFDKEGRHIELKECTFVDDPFVNQLVRQTMLQLDWASDTDKIMMSHAQQMLLLHLVRRYCQLPLQLPKTQGGLSPQNQRLVMDYIESHLMQSFTLSDLATLTQLSEFHFARMFKTSFDCTPHQYVLSRRIARAKDLLQENILPLADIADACGFSSQQHLSQQFKQRVGSTPAAFRKAQNRR</sequence>
<protein>
    <submittedName>
        <fullName evidence="5">Multiple antibiotic resistance protein MarA</fullName>
    </submittedName>
</protein>
<dbReference type="OrthoDB" id="5622169at2"/>
<organism evidence="5 6">
    <name type="scientific">Grimontia marina</name>
    <dbReference type="NCBI Taxonomy" id="646534"/>
    <lineage>
        <taxon>Bacteria</taxon>
        <taxon>Pseudomonadati</taxon>
        <taxon>Pseudomonadota</taxon>
        <taxon>Gammaproteobacteria</taxon>
        <taxon>Vibrionales</taxon>
        <taxon>Vibrionaceae</taxon>
        <taxon>Grimontia</taxon>
    </lineage>
</organism>
<dbReference type="GO" id="GO:0043565">
    <property type="term" value="F:sequence-specific DNA binding"/>
    <property type="evidence" value="ECO:0007669"/>
    <property type="project" value="InterPro"/>
</dbReference>
<feature type="domain" description="HTH araC/xylS-type" evidence="4">
    <location>
        <begin position="197"/>
        <end position="295"/>
    </location>
</feature>
<evidence type="ECO:0000256" key="2">
    <source>
        <dbReference type="ARBA" id="ARBA00023125"/>
    </source>
</evidence>
<dbReference type="InterPro" id="IPR009057">
    <property type="entry name" value="Homeodomain-like_sf"/>
</dbReference>
<evidence type="ECO:0000256" key="3">
    <source>
        <dbReference type="ARBA" id="ARBA00023163"/>
    </source>
</evidence>
<accession>A0A128F1X0</accession>
<dbReference type="PANTHER" id="PTHR46796:SF6">
    <property type="entry name" value="ARAC SUBFAMILY"/>
    <property type="match status" value="1"/>
</dbReference>
<evidence type="ECO:0000256" key="1">
    <source>
        <dbReference type="ARBA" id="ARBA00023015"/>
    </source>
</evidence>
<dbReference type="EMBL" id="FIZY01000010">
    <property type="protein sequence ID" value="CZF80545.1"/>
    <property type="molecule type" value="Genomic_DNA"/>
</dbReference>
<reference evidence="6" key="1">
    <citation type="submission" date="2016-02" db="EMBL/GenBank/DDBJ databases">
        <authorList>
            <person name="Rodrigo-Torres Lidia"/>
            <person name="Arahal R.David."/>
        </authorList>
    </citation>
    <scope>NUCLEOTIDE SEQUENCE [LARGE SCALE GENOMIC DNA]</scope>
    <source>
        <strain evidence="6">CECT 8713</strain>
    </source>
</reference>
<name>A0A128F1X0_9GAMM</name>
<dbReference type="InterPro" id="IPR018062">
    <property type="entry name" value="HTH_AraC-typ_CS"/>
</dbReference>
<dbReference type="SUPFAM" id="SSF46689">
    <property type="entry name" value="Homeodomain-like"/>
    <property type="match status" value="2"/>
</dbReference>
<dbReference type="SMART" id="SM00342">
    <property type="entry name" value="HTH_ARAC"/>
    <property type="match status" value="1"/>
</dbReference>
<evidence type="ECO:0000313" key="6">
    <source>
        <dbReference type="Proteomes" id="UP000073601"/>
    </source>
</evidence>
<dbReference type="PANTHER" id="PTHR46796">
    <property type="entry name" value="HTH-TYPE TRANSCRIPTIONAL ACTIVATOR RHAS-RELATED"/>
    <property type="match status" value="1"/>
</dbReference>
<dbReference type="GO" id="GO:0003700">
    <property type="term" value="F:DNA-binding transcription factor activity"/>
    <property type="evidence" value="ECO:0007669"/>
    <property type="project" value="InterPro"/>
</dbReference>